<sequence length="177" mass="18777">MLKISRKIMSLLVFLPAMTAPAVAGEAGPVPAKPAEARAGQVTCYETSVQENQAAASATNALRKARGLSSLQPNRDLAVAAARHACDMARRGQMTHRGSATSGPMQRLKKEGYRPRIAAENIAAGPWGQEQVLAAWSQSPGHLANILLPQVRHYGIGRAVGPDGKTVYWAAVFSAPR</sequence>
<evidence type="ECO:0000259" key="2">
    <source>
        <dbReference type="Pfam" id="PF00188"/>
    </source>
</evidence>
<dbReference type="Proteomes" id="UP001143349">
    <property type="component" value="Unassembled WGS sequence"/>
</dbReference>
<dbReference type="InterPro" id="IPR035940">
    <property type="entry name" value="CAP_sf"/>
</dbReference>
<feature type="domain" description="SCP" evidence="2">
    <location>
        <begin position="57"/>
        <end position="173"/>
    </location>
</feature>
<dbReference type="EMBL" id="BSFH01000082">
    <property type="protein sequence ID" value="GLK65314.1"/>
    <property type="molecule type" value="Genomic_DNA"/>
</dbReference>
<reference evidence="3" key="2">
    <citation type="submission" date="2023-01" db="EMBL/GenBank/DDBJ databases">
        <authorList>
            <person name="Sun Q."/>
            <person name="Evtushenko L."/>
        </authorList>
    </citation>
    <scope>NUCLEOTIDE SEQUENCE</scope>
    <source>
        <strain evidence="3">VKM B-2222</strain>
    </source>
</reference>
<protein>
    <recommendedName>
        <fullName evidence="2">SCP domain-containing protein</fullName>
    </recommendedName>
</protein>
<dbReference type="Pfam" id="PF00188">
    <property type="entry name" value="CAP"/>
    <property type="match status" value="1"/>
</dbReference>
<gene>
    <name evidence="3" type="ORF">GCM10017635_27880</name>
</gene>
<dbReference type="AlphaFoldDB" id="A0AAD3P1A3"/>
<comment type="caution">
    <text evidence="3">The sequence shown here is derived from an EMBL/GenBank/DDBJ whole genome shotgun (WGS) entry which is preliminary data.</text>
</comment>
<dbReference type="SUPFAM" id="SSF55797">
    <property type="entry name" value="PR-1-like"/>
    <property type="match status" value="1"/>
</dbReference>
<dbReference type="InterPro" id="IPR014044">
    <property type="entry name" value="CAP_dom"/>
</dbReference>
<feature type="signal peptide" evidence="1">
    <location>
        <begin position="1"/>
        <end position="24"/>
    </location>
</feature>
<reference evidence="3" key="1">
    <citation type="journal article" date="2014" name="Int. J. Syst. Evol. Microbiol.">
        <title>Complete genome sequence of Corynebacterium casei LMG S-19264T (=DSM 44701T), isolated from a smear-ripened cheese.</title>
        <authorList>
            <consortium name="US DOE Joint Genome Institute (JGI-PGF)"/>
            <person name="Walter F."/>
            <person name="Albersmeier A."/>
            <person name="Kalinowski J."/>
            <person name="Ruckert C."/>
        </authorList>
    </citation>
    <scope>NUCLEOTIDE SEQUENCE</scope>
    <source>
        <strain evidence="3">VKM B-2222</strain>
    </source>
</reference>
<dbReference type="Gene3D" id="3.40.33.10">
    <property type="entry name" value="CAP"/>
    <property type="match status" value="1"/>
</dbReference>
<accession>A0AAD3P1A3</accession>
<keyword evidence="1" id="KW-0732">Signal</keyword>
<name>A0AAD3P1A3_9RHOB</name>
<organism evidence="3 4">
    <name type="scientific">Paracoccus kondratievae</name>
    <dbReference type="NCBI Taxonomy" id="135740"/>
    <lineage>
        <taxon>Bacteria</taxon>
        <taxon>Pseudomonadati</taxon>
        <taxon>Pseudomonadota</taxon>
        <taxon>Alphaproteobacteria</taxon>
        <taxon>Rhodobacterales</taxon>
        <taxon>Paracoccaceae</taxon>
        <taxon>Paracoccus</taxon>
    </lineage>
</organism>
<proteinExistence type="predicted"/>
<dbReference type="CDD" id="cd05379">
    <property type="entry name" value="CAP_bacterial"/>
    <property type="match status" value="1"/>
</dbReference>
<feature type="chain" id="PRO_5042260993" description="SCP domain-containing protein" evidence="1">
    <location>
        <begin position="25"/>
        <end position="177"/>
    </location>
</feature>
<evidence type="ECO:0000313" key="4">
    <source>
        <dbReference type="Proteomes" id="UP001143349"/>
    </source>
</evidence>
<keyword evidence="4" id="KW-1185">Reference proteome</keyword>
<evidence type="ECO:0000256" key="1">
    <source>
        <dbReference type="SAM" id="SignalP"/>
    </source>
</evidence>
<dbReference type="PANTHER" id="PTHR31157">
    <property type="entry name" value="SCP DOMAIN-CONTAINING PROTEIN"/>
    <property type="match status" value="1"/>
</dbReference>
<evidence type="ECO:0000313" key="3">
    <source>
        <dbReference type="EMBL" id="GLK65314.1"/>
    </source>
</evidence>
<dbReference type="PANTHER" id="PTHR31157:SF1">
    <property type="entry name" value="SCP DOMAIN-CONTAINING PROTEIN"/>
    <property type="match status" value="1"/>
</dbReference>